<dbReference type="EMBL" id="GL377565">
    <property type="protein sequence ID" value="EFJ38602.1"/>
    <property type="molecule type" value="Genomic_DNA"/>
</dbReference>
<evidence type="ECO:0000256" key="7">
    <source>
        <dbReference type="ARBA" id="ARBA00053802"/>
    </source>
</evidence>
<dbReference type="HOGENOM" id="CLU_078907_2_0_1"/>
<dbReference type="InterPro" id="IPR007378">
    <property type="entry name" value="Tic22-like"/>
</dbReference>
<proteinExistence type="inferred from homology"/>
<gene>
    <name evidence="12" type="ORF">SELMODRAFT_26102</name>
</gene>
<feature type="non-terminal residue" evidence="12">
    <location>
        <position position="211"/>
    </location>
</feature>
<name>D8QMM3_SELML</name>
<dbReference type="OrthoDB" id="196308at2759"/>
<dbReference type="STRING" id="88036.D8QMM3"/>
<sequence length="211" mass="23329">FDLAMAPDQVSKRLDGVPVYTVSNHDNEFVLISDSNGHKSLGLFCFRHEDAEALLAQIRDREPGLGRGAKIVAVSLDKVYQLKTEGIAFRFLPDPLQVKHALESRAKAGDPGKAFDGVPVFQSDNLVLRSKNRRFCPIFFSKEDLERALLGAFKQQQKINPALKVNTDIQVGSFEDVLQRLESSDDGSGWGDVVFIPPGMDALSHFSEKVS</sequence>
<dbReference type="FunFam" id="3.40.1350.100:FF:000001">
    <property type="entry name" value="Protein TIC 22, chloroplastic"/>
    <property type="match status" value="1"/>
</dbReference>
<keyword evidence="2" id="KW-0150">Chloroplast</keyword>
<dbReference type="KEGG" id="smo:SELMODRAFT_26102"/>
<dbReference type="eggNOG" id="ENOG502QPNF">
    <property type="taxonomic scope" value="Eukaryota"/>
</dbReference>
<accession>D8QMM3</accession>
<evidence type="ECO:0000256" key="9">
    <source>
        <dbReference type="ARBA" id="ARBA00061192"/>
    </source>
</evidence>
<evidence type="ECO:0000256" key="3">
    <source>
        <dbReference type="ARBA" id="ARBA00022640"/>
    </source>
</evidence>
<dbReference type="AlphaFoldDB" id="D8QMM3"/>
<dbReference type="GO" id="GO:0031972">
    <property type="term" value="C:chloroplast intermembrane space"/>
    <property type="evidence" value="ECO:0007669"/>
    <property type="project" value="UniProtKB-SubCell"/>
</dbReference>
<dbReference type="Pfam" id="PF04278">
    <property type="entry name" value="Tic22"/>
    <property type="match status" value="1"/>
</dbReference>
<evidence type="ECO:0000256" key="4">
    <source>
        <dbReference type="ARBA" id="ARBA00022927"/>
    </source>
</evidence>
<evidence type="ECO:0000256" key="11">
    <source>
        <dbReference type="ARBA" id="ARBA00082221"/>
    </source>
</evidence>
<keyword evidence="1" id="KW-0813">Transport</keyword>
<evidence type="ECO:0000256" key="6">
    <source>
        <dbReference type="ARBA" id="ARBA00023136"/>
    </source>
</evidence>
<comment type="similarity">
    <text evidence="9">Belongs to the Tic22 family.</text>
</comment>
<keyword evidence="3" id="KW-0934">Plastid</keyword>
<feature type="non-terminal residue" evidence="12">
    <location>
        <position position="1"/>
    </location>
</feature>
<dbReference type="FunCoup" id="D8QMM3">
    <property type="interactions" value="1101"/>
</dbReference>
<evidence type="ECO:0000256" key="1">
    <source>
        <dbReference type="ARBA" id="ARBA00022448"/>
    </source>
</evidence>
<comment type="function">
    <text evidence="7">Involved in protein precursor import into chloroplasts. Imported into the intermembrane space via the Toc translocon. May be involved in the import pathway used by proteins without a cleavable N-terminal pre-sequence.</text>
</comment>
<protein>
    <recommendedName>
        <fullName evidence="10">Protein TIC 22, chloroplastic</fullName>
    </recommendedName>
    <alternativeName>
        <fullName evidence="11">Translocon at the inner envelope membrane of chloroplasts 22</fullName>
    </alternativeName>
</protein>
<dbReference type="GO" id="GO:0015031">
    <property type="term" value="P:protein transport"/>
    <property type="evidence" value="ECO:0007669"/>
    <property type="project" value="UniProtKB-KW"/>
</dbReference>
<dbReference type="Proteomes" id="UP000001514">
    <property type="component" value="Unassembled WGS sequence"/>
</dbReference>
<evidence type="ECO:0000313" key="12">
    <source>
        <dbReference type="EMBL" id="EFJ38602.1"/>
    </source>
</evidence>
<keyword evidence="5" id="KW-0809">Transit peptide</keyword>
<keyword evidence="13" id="KW-1185">Reference proteome</keyword>
<evidence type="ECO:0000313" key="13">
    <source>
        <dbReference type="Proteomes" id="UP000001514"/>
    </source>
</evidence>
<dbReference type="PANTHER" id="PTHR33926:SF4">
    <property type="entry name" value="PROTEIN TIC 22, CHLOROPLASTIC"/>
    <property type="match status" value="1"/>
</dbReference>
<dbReference type="OMA" id="TFPVFIN"/>
<comment type="subcellular location">
    <subcellularLocation>
        <location evidence="8">Plastid</location>
        <location evidence="8">Chloroplast intermembrane space</location>
        <topology evidence="8">Peripheral membrane protein</topology>
    </subcellularLocation>
</comment>
<dbReference type="Gene3D" id="3.40.1350.100">
    <property type="match status" value="2"/>
</dbReference>
<evidence type="ECO:0000256" key="10">
    <source>
        <dbReference type="ARBA" id="ARBA00072390"/>
    </source>
</evidence>
<dbReference type="InParanoid" id="D8QMM3"/>
<evidence type="ECO:0000256" key="8">
    <source>
        <dbReference type="ARBA" id="ARBA00060366"/>
    </source>
</evidence>
<dbReference type="Gramene" id="EFJ38602">
    <property type="protein sequence ID" value="EFJ38602"/>
    <property type="gene ID" value="SELMODRAFT_26102"/>
</dbReference>
<keyword evidence="6" id="KW-0472">Membrane</keyword>
<dbReference type="PANTHER" id="PTHR33926">
    <property type="entry name" value="PROTEIN TIC 22, CHLOROPLASTIC"/>
    <property type="match status" value="1"/>
</dbReference>
<reference evidence="12 13" key="1">
    <citation type="journal article" date="2011" name="Science">
        <title>The Selaginella genome identifies genetic changes associated with the evolution of vascular plants.</title>
        <authorList>
            <person name="Banks J.A."/>
            <person name="Nishiyama T."/>
            <person name="Hasebe M."/>
            <person name="Bowman J.L."/>
            <person name="Gribskov M."/>
            <person name="dePamphilis C."/>
            <person name="Albert V.A."/>
            <person name="Aono N."/>
            <person name="Aoyama T."/>
            <person name="Ambrose B.A."/>
            <person name="Ashton N.W."/>
            <person name="Axtell M.J."/>
            <person name="Barker E."/>
            <person name="Barker M.S."/>
            <person name="Bennetzen J.L."/>
            <person name="Bonawitz N.D."/>
            <person name="Chapple C."/>
            <person name="Cheng C."/>
            <person name="Correa L.G."/>
            <person name="Dacre M."/>
            <person name="DeBarry J."/>
            <person name="Dreyer I."/>
            <person name="Elias M."/>
            <person name="Engstrom E.M."/>
            <person name="Estelle M."/>
            <person name="Feng L."/>
            <person name="Finet C."/>
            <person name="Floyd S.K."/>
            <person name="Frommer W.B."/>
            <person name="Fujita T."/>
            <person name="Gramzow L."/>
            <person name="Gutensohn M."/>
            <person name="Harholt J."/>
            <person name="Hattori M."/>
            <person name="Heyl A."/>
            <person name="Hirai T."/>
            <person name="Hiwatashi Y."/>
            <person name="Ishikawa M."/>
            <person name="Iwata M."/>
            <person name="Karol K.G."/>
            <person name="Koehler B."/>
            <person name="Kolukisaoglu U."/>
            <person name="Kubo M."/>
            <person name="Kurata T."/>
            <person name="Lalonde S."/>
            <person name="Li K."/>
            <person name="Li Y."/>
            <person name="Litt A."/>
            <person name="Lyons E."/>
            <person name="Manning G."/>
            <person name="Maruyama T."/>
            <person name="Michael T.P."/>
            <person name="Mikami K."/>
            <person name="Miyazaki S."/>
            <person name="Morinaga S."/>
            <person name="Murata T."/>
            <person name="Mueller-Roeber B."/>
            <person name="Nelson D.R."/>
            <person name="Obara M."/>
            <person name="Oguri Y."/>
            <person name="Olmstead R.G."/>
            <person name="Onodera N."/>
            <person name="Petersen B.L."/>
            <person name="Pils B."/>
            <person name="Prigge M."/>
            <person name="Rensing S.A."/>
            <person name="Riano-Pachon D.M."/>
            <person name="Roberts A.W."/>
            <person name="Sato Y."/>
            <person name="Scheller H.V."/>
            <person name="Schulz B."/>
            <person name="Schulz C."/>
            <person name="Shakirov E.V."/>
            <person name="Shibagaki N."/>
            <person name="Shinohara N."/>
            <person name="Shippen D.E."/>
            <person name="Soerensen I."/>
            <person name="Sotooka R."/>
            <person name="Sugimoto N."/>
            <person name="Sugita M."/>
            <person name="Sumikawa N."/>
            <person name="Tanurdzic M."/>
            <person name="Theissen G."/>
            <person name="Ulvskov P."/>
            <person name="Wakazuki S."/>
            <person name="Weng J.K."/>
            <person name="Willats W.W."/>
            <person name="Wipf D."/>
            <person name="Wolf P.G."/>
            <person name="Yang L."/>
            <person name="Zimmer A.D."/>
            <person name="Zhu Q."/>
            <person name="Mitros T."/>
            <person name="Hellsten U."/>
            <person name="Loque D."/>
            <person name="Otillar R."/>
            <person name="Salamov A."/>
            <person name="Schmutz J."/>
            <person name="Shapiro H."/>
            <person name="Lindquist E."/>
            <person name="Lucas S."/>
            <person name="Rokhsar D."/>
            <person name="Grigoriev I.V."/>
        </authorList>
    </citation>
    <scope>NUCLEOTIDE SEQUENCE [LARGE SCALE GENOMIC DNA]</scope>
</reference>
<organism evidence="13">
    <name type="scientific">Selaginella moellendorffii</name>
    <name type="common">Spikemoss</name>
    <dbReference type="NCBI Taxonomy" id="88036"/>
    <lineage>
        <taxon>Eukaryota</taxon>
        <taxon>Viridiplantae</taxon>
        <taxon>Streptophyta</taxon>
        <taxon>Embryophyta</taxon>
        <taxon>Tracheophyta</taxon>
        <taxon>Lycopodiopsida</taxon>
        <taxon>Selaginellales</taxon>
        <taxon>Selaginellaceae</taxon>
        <taxon>Selaginella</taxon>
    </lineage>
</organism>
<evidence type="ECO:0000256" key="2">
    <source>
        <dbReference type="ARBA" id="ARBA00022528"/>
    </source>
</evidence>
<keyword evidence="4" id="KW-0653">Protein transport</keyword>
<evidence type="ECO:0000256" key="5">
    <source>
        <dbReference type="ARBA" id="ARBA00022946"/>
    </source>
</evidence>